<evidence type="ECO:0000313" key="2">
    <source>
        <dbReference type="Proteomes" id="UP000030152"/>
    </source>
</evidence>
<accession>A0A0A2M429</accession>
<keyword evidence="2" id="KW-1185">Reference proteome</keyword>
<dbReference type="STRING" id="1121895.GCA_000378485_02332"/>
<protein>
    <submittedName>
        <fullName evidence="1">Uncharacterized protein</fullName>
    </submittedName>
</protein>
<dbReference type="EMBL" id="JRLX01000005">
    <property type="protein sequence ID" value="KGO87412.1"/>
    <property type="molecule type" value="Genomic_DNA"/>
</dbReference>
<comment type="caution">
    <text evidence="1">The sequence shown here is derived from an EMBL/GenBank/DDBJ whole genome shotgun (WGS) entry which is preliminary data.</text>
</comment>
<evidence type="ECO:0000313" key="1">
    <source>
        <dbReference type="EMBL" id="KGO87412.1"/>
    </source>
</evidence>
<organism evidence="1 2">
    <name type="scientific">Flavobacterium rivuli WB 3.3-2 = DSM 21788</name>
    <dbReference type="NCBI Taxonomy" id="1121895"/>
    <lineage>
        <taxon>Bacteria</taxon>
        <taxon>Pseudomonadati</taxon>
        <taxon>Bacteroidota</taxon>
        <taxon>Flavobacteriia</taxon>
        <taxon>Flavobacteriales</taxon>
        <taxon>Flavobacteriaceae</taxon>
        <taxon>Flavobacterium</taxon>
    </lineage>
</organism>
<reference evidence="1 2" key="1">
    <citation type="submission" date="2013-09" db="EMBL/GenBank/DDBJ databases">
        <authorList>
            <person name="Zeng Z."/>
            <person name="Chen C."/>
        </authorList>
    </citation>
    <scope>NUCLEOTIDE SEQUENCE [LARGE SCALE GENOMIC DNA]</scope>
    <source>
        <strain evidence="1 2">WB 3.3-2</strain>
    </source>
</reference>
<dbReference type="AlphaFoldDB" id="A0A0A2M429"/>
<dbReference type="Proteomes" id="UP000030152">
    <property type="component" value="Unassembled WGS sequence"/>
</dbReference>
<sequence length="210" mass="24506">MIGNYRVRRTALHIINQIHRRVVYHNIERKNNNMKKSLIIILFFISFLTGCSNKNYQCIETIKTDYNNKSENNNIIVTHKNFNPSKKIFNKLGNDISDDFIYIFSWVNHLPSSTNHFQCLIYDRKSKKCLCISNTVNDSKAFNVDNDTMEFEAEKLILNYFFENNINTLVLMPKAFSSSGIGPEYYLFDSASKEAYVIENLVLDGESIFH</sequence>
<gene>
    <name evidence="1" type="ORF">Q765_07030</name>
</gene>
<proteinExistence type="predicted"/>
<name>A0A0A2M429_9FLAO</name>